<reference evidence="3" key="1">
    <citation type="journal article" date="2019" name="Int. J. Syst. Evol. Microbiol.">
        <title>The Global Catalogue of Microorganisms (GCM) 10K type strain sequencing project: providing services to taxonomists for standard genome sequencing and annotation.</title>
        <authorList>
            <consortium name="The Broad Institute Genomics Platform"/>
            <consortium name="The Broad Institute Genome Sequencing Center for Infectious Disease"/>
            <person name="Wu L."/>
            <person name="Ma J."/>
        </authorList>
    </citation>
    <scope>NUCLEOTIDE SEQUENCE [LARGE SCALE GENOMIC DNA]</scope>
    <source>
        <strain evidence="3">KCTC 42107</strain>
    </source>
</reference>
<protein>
    <submittedName>
        <fullName evidence="2">HNH endonuclease domain-containing protein</fullName>
    </submittedName>
</protein>
<keyword evidence="2" id="KW-0378">Hydrolase</keyword>
<dbReference type="Gene3D" id="1.10.30.50">
    <property type="match status" value="1"/>
</dbReference>
<accession>A0ABW5NX48</accession>
<dbReference type="EMBL" id="JBHUMD010000026">
    <property type="protein sequence ID" value="MFD2602648.1"/>
    <property type="molecule type" value="Genomic_DNA"/>
</dbReference>
<dbReference type="RefSeq" id="WP_379821075.1">
    <property type="nucleotide sequence ID" value="NZ_JBHUMD010000026.1"/>
</dbReference>
<proteinExistence type="predicted"/>
<keyword evidence="2" id="KW-0540">Nuclease</keyword>
<evidence type="ECO:0000259" key="1">
    <source>
        <dbReference type="Pfam" id="PF13395"/>
    </source>
</evidence>
<evidence type="ECO:0000313" key="3">
    <source>
        <dbReference type="Proteomes" id="UP001597480"/>
    </source>
</evidence>
<dbReference type="InterPro" id="IPR003615">
    <property type="entry name" value="HNH_nuc"/>
</dbReference>
<dbReference type="Pfam" id="PF13395">
    <property type="entry name" value="HNH_4"/>
    <property type="match status" value="1"/>
</dbReference>
<dbReference type="Proteomes" id="UP001597480">
    <property type="component" value="Unassembled WGS sequence"/>
</dbReference>
<organism evidence="2 3">
    <name type="scientific">Flavobacterium suzhouense</name>
    <dbReference type="NCBI Taxonomy" id="1529638"/>
    <lineage>
        <taxon>Bacteria</taxon>
        <taxon>Pseudomonadati</taxon>
        <taxon>Bacteroidota</taxon>
        <taxon>Flavobacteriia</taxon>
        <taxon>Flavobacteriales</taxon>
        <taxon>Flavobacteriaceae</taxon>
        <taxon>Flavobacterium</taxon>
    </lineage>
</organism>
<name>A0ABW5NX48_9FLAO</name>
<keyword evidence="3" id="KW-1185">Reference proteome</keyword>
<sequence>MELPYENNLDIGRLAGVFNNTSATYKFYWLLSVIEVCEEGKTDISKKELFARMLCSAWYTVNYFHISFGSQDLIQRAIQAITAIENIPVNIRKENLLQILLNTQNPNTLNLLKHFDKNVPHWFLTPWISRNRGENDNSYKNRIYKESQQFSNQMPYALFSDSIAINPVWISYLQTNSRILKDYCYWNLSLFLQVRNPNVPNIPGKLIKPPLRNTLVKQRRDYWDIAINELDGVDCIFTNTRLTTGKYALDHFVPHAFVSHDLIWNLVPIESTFNSVKSDKLPSMDLHFDGFYSLHKSAFEIISHHSPKSKLLEEYWYLFPSDNNSVNFEYQKFRDVIAPLIAIAANNGFQEMTRNH</sequence>
<gene>
    <name evidence="2" type="ORF">ACFSR3_11320</name>
</gene>
<evidence type="ECO:0000313" key="2">
    <source>
        <dbReference type="EMBL" id="MFD2602648.1"/>
    </source>
</evidence>
<dbReference type="GO" id="GO:0004519">
    <property type="term" value="F:endonuclease activity"/>
    <property type="evidence" value="ECO:0007669"/>
    <property type="project" value="UniProtKB-KW"/>
</dbReference>
<feature type="domain" description="HNH nuclease" evidence="1">
    <location>
        <begin position="240"/>
        <end position="282"/>
    </location>
</feature>
<comment type="caution">
    <text evidence="2">The sequence shown here is derived from an EMBL/GenBank/DDBJ whole genome shotgun (WGS) entry which is preliminary data.</text>
</comment>
<keyword evidence="2" id="KW-0255">Endonuclease</keyword>